<dbReference type="PANTHER" id="PTHR43830">
    <property type="entry name" value="PROTEIN PSP1"/>
    <property type="match status" value="1"/>
</dbReference>
<dbReference type="OrthoDB" id="243127at2759"/>
<sequence length="891" mass="96847">MAASSSKPASQTPKPVTSSTPAGNVSARLEKTHPGVRRSTPDSEALASSDDDGDHTLQNAASTSVPAPKPARRTSWLNEVPTAVPRKASLTTVGPLSSGASNPSSPATDQSGWPTNTSPSIGSSIAWNNVGNSSFPWGTGIWNTESRKEPPPRLSEIVPSPTMSNPSTAGNYFAEEILSPTARTASGDSAIPFSIPLHPTPKTYRSQSYSVGQLDPEVLSFMANKSSAPYAGGRPRNGGQYSALQHRSSRPSLLGELGHDPATLGRVREDEDDDDEDAGSPDGSDGSLSNYAANQARTIEQLARENRLLRQAAGQIDNTMRDRAMSSASAASGYAIGSGLHNLHRIHGSVPEETDLAVEDLDEVGDIPGYNNIHSSARRRLSEHSANLEQQLSPFTSLENRALENVRKGHWQTSLGFGGISDIPQSRRHSFADIPIRHASVSSESQAAANSRARMGDREEDYASIADGPLSSIQGQNREYPRFHVTPEHEMETEYLRARRFAEAYFARDPALRATDGHSPVATSLHQAYTMPNAYGRHQPGLAHPHQNQLLYIVTFKCHRADVFYIQEDTGLQVKPGDLVIVEADRGTDLGTIQHANVTMQKARELKQQYAEEHYKWLMMFSRQGQNGAANVVNASGNVPGLNNRSAIGGMGPHGPHGMQDSAADIKPKLIKRVAQHHEVMALRDKEGNEAKAKRVCMQKVAEHRLNMEILDAEFQMDWKKLTFYYFADSYINFNSLVTDLFKIYKTRIWMSAINPASFVTPPSAGLPAPNPLSYSHEAQADRPLDNRVYGHTREGMEAGRDTTANQIRVLRNAYADSYQPFSQPARQSEPGLGGLSSADPFSPYSPNGYGPLDSGYVDYAAGPGTSGGPSRIHPAPNEWMNRFQGLSLNS</sequence>
<proteinExistence type="predicted"/>
<dbReference type="STRING" id="1448321.A0A317W979"/>
<feature type="compositionally biased region" description="Polar residues" evidence="1">
    <location>
        <begin position="56"/>
        <end position="65"/>
    </location>
</feature>
<dbReference type="InterPro" id="IPR047767">
    <property type="entry name" value="PSP1-like"/>
</dbReference>
<feature type="region of interest" description="Disordered" evidence="1">
    <location>
        <begin position="228"/>
        <end position="290"/>
    </location>
</feature>
<accession>A0A317W979</accession>
<dbReference type="VEuPathDB" id="FungiDB:BO70DRAFT_361807"/>
<feature type="compositionally biased region" description="Polar residues" evidence="1">
    <location>
        <begin position="1"/>
        <end position="23"/>
    </location>
</feature>
<dbReference type="RefSeq" id="XP_025399597.1">
    <property type="nucleotide sequence ID" value="XM_025543130.1"/>
</dbReference>
<gene>
    <name evidence="3" type="ORF">BO70DRAFT_361807</name>
</gene>
<dbReference type="PANTHER" id="PTHR43830:SF3">
    <property type="entry name" value="PROTEIN PSP1"/>
    <property type="match status" value="1"/>
</dbReference>
<dbReference type="EMBL" id="MSFL01000011">
    <property type="protein sequence ID" value="PWY82883.1"/>
    <property type="molecule type" value="Genomic_DNA"/>
</dbReference>
<dbReference type="GO" id="GO:0005737">
    <property type="term" value="C:cytoplasm"/>
    <property type="evidence" value="ECO:0007669"/>
    <property type="project" value="TreeGrafter"/>
</dbReference>
<evidence type="ECO:0000313" key="3">
    <source>
        <dbReference type="EMBL" id="PWY82883.1"/>
    </source>
</evidence>
<feature type="domain" description="PSP1 C-terminal" evidence="2">
    <location>
        <begin position="669"/>
        <end position="754"/>
    </location>
</feature>
<evidence type="ECO:0000313" key="4">
    <source>
        <dbReference type="Proteomes" id="UP000247233"/>
    </source>
</evidence>
<dbReference type="AlphaFoldDB" id="A0A317W979"/>
<feature type="compositionally biased region" description="Polar residues" evidence="1">
    <location>
        <begin position="89"/>
        <end position="144"/>
    </location>
</feature>
<dbReference type="GeneID" id="37065367"/>
<feature type="region of interest" description="Disordered" evidence="1">
    <location>
        <begin position="822"/>
        <end position="878"/>
    </location>
</feature>
<evidence type="ECO:0000256" key="1">
    <source>
        <dbReference type="SAM" id="MobiDB-lite"/>
    </source>
</evidence>
<dbReference type="Pfam" id="PF04468">
    <property type="entry name" value="PSP1"/>
    <property type="match status" value="1"/>
</dbReference>
<reference evidence="3 4" key="1">
    <citation type="submission" date="2016-12" db="EMBL/GenBank/DDBJ databases">
        <title>The genomes of Aspergillus section Nigri reveals drivers in fungal speciation.</title>
        <authorList>
            <consortium name="DOE Joint Genome Institute"/>
            <person name="Vesth T.C."/>
            <person name="Nybo J."/>
            <person name="Theobald S."/>
            <person name="Brandl J."/>
            <person name="Frisvad J.C."/>
            <person name="Nielsen K.F."/>
            <person name="Lyhne E.K."/>
            <person name="Kogle M.E."/>
            <person name="Kuo A."/>
            <person name="Riley R."/>
            <person name="Clum A."/>
            <person name="Nolan M."/>
            <person name="Lipzen A."/>
            <person name="Salamov A."/>
            <person name="Henrissat B."/>
            <person name="Wiebenga A."/>
            <person name="De Vries R.P."/>
            <person name="Grigoriev I.V."/>
            <person name="Mortensen U.H."/>
            <person name="Andersen M.R."/>
            <person name="Baker S.E."/>
        </authorList>
    </citation>
    <scope>NUCLEOTIDE SEQUENCE [LARGE SCALE GENOMIC DNA]</scope>
    <source>
        <strain evidence="3 4">CBS 117.55</strain>
    </source>
</reference>
<feature type="compositionally biased region" description="Acidic residues" evidence="1">
    <location>
        <begin position="270"/>
        <end position="279"/>
    </location>
</feature>
<dbReference type="Proteomes" id="UP000247233">
    <property type="component" value="Unassembled WGS sequence"/>
</dbReference>
<dbReference type="InterPro" id="IPR007557">
    <property type="entry name" value="PSP1_C"/>
</dbReference>
<keyword evidence="4" id="KW-1185">Reference proteome</keyword>
<name>A0A317W979_9EURO</name>
<feature type="region of interest" description="Disordered" evidence="1">
    <location>
        <begin position="1"/>
        <end position="169"/>
    </location>
</feature>
<evidence type="ECO:0000259" key="2">
    <source>
        <dbReference type="PROSITE" id="PS51411"/>
    </source>
</evidence>
<dbReference type="PROSITE" id="PS51411">
    <property type="entry name" value="PSP1_C"/>
    <property type="match status" value="1"/>
</dbReference>
<organism evidence="3 4">
    <name type="scientific">Aspergillus heteromorphus CBS 117.55</name>
    <dbReference type="NCBI Taxonomy" id="1448321"/>
    <lineage>
        <taxon>Eukaryota</taxon>
        <taxon>Fungi</taxon>
        <taxon>Dikarya</taxon>
        <taxon>Ascomycota</taxon>
        <taxon>Pezizomycotina</taxon>
        <taxon>Eurotiomycetes</taxon>
        <taxon>Eurotiomycetidae</taxon>
        <taxon>Eurotiales</taxon>
        <taxon>Aspergillaceae</taxon>
        <taxon>Aspergillus</taxon>
        <taxon>Aspergillus subgen. Circumdati</taxon>
    </lineage>
</organism>
<comment type="caution">
    <text evidence="3">The sequence shown here is derived from an EMBL/GenBank/DDBJ whole genome shotgun (WGS) entry which is preliminary data.</text>
</comment>
<protein>
    <recommendedName>
        <fullName evidence="2">PSP1 C-terminal domain-containing protein</fullName>
    </recommendedName>
</protein>